<dbReference type="SUPFAM" id="SSF47598">
    <property type="entry name" value="Ribbon-helix-helix"/>
    <property type="match status" value="1"/>
</dbReference>
<reference evidence="2 3" key="2">
    <citation type="submission" date="2019-09" db="EMBL/GenBank/DDBJ databases">
        <authorList>
            <person name="Jin C."/>
        </authorList>
    </citation>
    <scope>NUCLEOTIDE SEQUENCE [LARGE SCALE GENOMIC DNA]</scope>
    <source>
        <strain evidence="2 3">AN110305</strain>
    </source>
</reference>
<reference evidence="2 3" key="1">
    <citation type="submission" date="2019-09" db="EMBL/GenBank/DDBJ databases">
        <title>Goodfellowia gen. nov., a new genus of the Pseudonocardineae related to Actinoalloteichus, containing Goodfellowia coeruleoviolacea gen. nov., comb. nov. gen. nov., comb. nov.</title>
        <authorList>
            <person name="Labeda D."/>
        </authorList>
    </citation>
    <scope>NUCLEOTIDE SEQUENCE [LARGE SCALE GENOMIC DNA]</scope>
    <source>
        <strain evidence="2 3">AN110305</strain>
    </source>
</reference>
<keyword evidence="3" id="KW-1185">Reference proteome</keyword>
<proteinExistence type="predicted"/>
<evidence type="ECO:0000256" key="1">
    <source>
        <dbReference type="SAM" id="MobiDB-lite"/>
    </source>
</evidence>
<dbReference type="InterPro" id="IPR010985">
    <property type="entry name" value="Ribbon_hlx_hlx"/>
</dbReference>
<accession>A0A5B2WSC5</accession>
<dbReference type="EMBL" id="VUOB01000065">
    <property type="protein sequence ID" value="KAA2253592.1"/>
    <property type="molecule type" value="Genomic_DNA"/>
</dbReference>
<dbReference type="OrthoDB" id="5193907at2"/>
<dbReference type="InterPro" id="IPR008651">
    <property type="entry name" value="Uncharacterised_HicB"/>
</dbReference>
<feature type="region of interest" description="Disordered" evidence="1">
    <location>
        <begin position="78"/>
        <end position="107"/>
    </location>
</feature>
<dbReference type="Pfam" id="PF05534">
    <property type="entry name" value="HicB"/>
    <property type="match status" value="1"/>
</dbReference>
<dbReference type="GO" id="GO:0006355">
    <property type="term" value="P:regulation of DNA-templated transcription"/>
    <property type="evidence" value="ECO:0007669"/>
    <property type="project" value="InterPro"/>
</dbReference>
<organism evidence="2 3">
    <name type="scientific">Solihabitans fulvus</name>
    <dbReference type="NCBI Taxonomy" id="1892852"/>
    <lineage>
        <taxon>Bacteria</taxon>
        <taxon>Bacillati</taxon>
        <taxon>Actinomycetota</taxon>
        <taxon>Actinomycetes</taxon>
        <taxon>Pseudonocardiales</taxon>
        <taxon>Pseudonocardiaceae</taxon>
        <taxon>Solihabitans</taxon>
    </lineage>
</organism>
<dbReference type="AlphaFoldDB" id="A0A5B2WSC5"/>
<comment type="caution">
    <text evidence="2">The sequence shown here is derived from an EMBL/GenBank/DDBJ whole genome shotgun (WGS) entry which is preliminary data.</text>
</comment>
<protein>
    <submittedName>
        <fullName evidence="2">Toxin-antitoxin system HicB family antitoxin</fullName>
    </submittedName>
</protein>
<gene>
    <name evidence="2" type="ORF">F0L68_32835</name>
</gene>
<feature type="compositionally biased region" description="Polar residues" evidence="1">
    <location>
        <begin position="165"/>
        <end position="180"/>
    </location>
</feature>
<evidence type="ECO:0000313" key="2">
    <source>
        <dbReference type="EMBL" id="KAA2253592.1"/>
    </source>
</evidence>
<dbReference type="Proteomes" id="UP000323454">
    <property type="component" value="Unassembled WGS sequence"/>
</dbReference>
<dbReference type="RefSeq" id="WP_149853756.1">
    <property type="nucleotide sequence ID" value="NZ_VUOB01000065.1"/>
</dbReference>
<feature type="region of interest" description="Disordered" evidence="1">
    <location>
        <begin position="153"/>
        <end position="180"/>
    </location>
</feature>
<name>A0A5B2WSC5_9PSEU</name>
<evidence type="ECO:0000313" key="3">
    <source>
        <dbReference type="Proteomes" id="UP000323454"/>
    </source>
</evidence>
<sequence>MDLKPYVDNLRRELAVAADAGGEDARELAERLTAPLESAIRLTLLDALSSAADEITRDLAPGSVDLRLRGLDPSFVVTPPAPDHSFDDAADAADADQGAGSTPAVQADTDDGAMARINVRLSEALKARVEEAAGRDGLSINAWFVRAAAASLDPGARSPRERRTATATGASRQRLTGWVS</sequence>